<accession>A0A4Z2F0Y9</accession>
<comment type="caution">
    <text evidence="1">The sequence shown here is derived from an EMBL/GenBank/DDBJ whole genome shotgun (WGS) entry which is preliminary data.</text>
</comment>
<keyword evidence="2" id="KW-1185">Reference proteome</keyword>
<dbReference type="AlphaFoldDB" id="A0A4Z2F0Y9"/>
<dbReference type="Proteomes" id="UP000314294">
    <property type="component" value="Unassembled WGS sequence"/>
</dbReference>
<name>A0A4Z2F0Y9_9TELE</name>
<dbReference type="EMBL" id="SRLO01002030">
    <property type="protein sequence ID" value="TNN34152.1"/>
    <property type="molecule type" value="Genomic_DNA"/>
</dbReference>
<gene>
    <name evidence="1" type="ORF">EYF80_055683</name>
</gene>
<evidence type="ECO:0000313" key="2">
    <source>
        <dbReference type="Proteomes" id="UP000314294"/>
    </source>
</evidence>
<reference evidence="1 2" key="1">
    <citation type="submission" date="2019-03" db="EMBL/GenBank/DDBJ databases">
        <title>First draft genome of Liparis tanakae, snailfish: a comprehensive survey of snailfish specific genes.</title>
        <authorList>
            <person name="Kim W."/>
            <person name="Song I."/>
            <person name="Jeong J.-H."/>
            <person name="Kim D."/>
            <person name="Kim S."/>
            <person name="Ryu S."/>
            <person name="Song J.Y."/>
            <person name="Lee S.K."/>
        </authorList>
    </citation>
    <scope>NUCLEOTIDE SEQUENCE [LARGE SCALE GENOMIC DNA]</scope>
    <source>
        <tissue evidence="1">Muscle</tissue>
    </source>
</reference>
<proteinExistence type="predicted"/>
<protein>
    <submittedName>
        <fullName evidence="1">Uncharacterized protein</fullName>
    </submittedName>
</protein>
<sequence length="254" mass="27617">MEFQEKPNVFTPTLAADEKTPALPSRCTRSSTAPPQRVQALAASLHWSSSASVPPSSSSRCLQFEVYRCCQPLLLPAQEGCSVDMPCERLYGSPPAAEGLGLQLHLKGTAQPRPSKDYRSSHHDPTLFMLIIVNPAQQLSGRAHVAFHVCNGVSGVILSLCLSHSRPSQGHGCTNNNTQVCNMKVAALRTSSLVSSVRRVMMRGRPPHCTKWDWCSSAGRKTSTCVKYNMEKQVKNTDTSSSLTRGLSAVAQHE</sequence>
<evidence type="ECO:0000313" key="1">
    <source>
        <dbReference type="EMBL" id="TNN34152.1"/>
    </source>
</evidence>
<organism evidence="1 2">
    <name type="scientific">Liparis tanakae</name>
    <name type="common">Tanaka's snailfish</name>
    <dbReference type="NCBI Taxonomy" id="230148"/>
    <lineage>
        <taxon>Eukaryota</taxon>
        <taxon>Metazoa</taxon>
        <taxon>Chordata</taxon>
        <taxon>Craniata</taxon>
        <taxon>Vertebrata</taxon>
        <taxon>Euteleostomi</taxon>
        <taxon>Actinopterygii</taxon>
        <taxon>Neopterygii</taxon>
        <taxon>Teleostei</taxon>
        <taxon>Neoteleostei</taxon>
        <taxon>Acanthomorphata</taxon>
        <taxon>Eupercaria</taxon>
        <taxon>Perciformes</taxon>
        <taxon>Cottioidei</taxon>
        <taxon>Cottales</taxon>
        <taxon>Liparidae</taxon>
        <taxon>Liparis</taxon>
    </lineage>
</organism>